<dbReference type="PANTHER" id="PTHR31996">
    <property type="entry name" value="COILED-COIL DOMAIN-CONTAINING PROTEIN 115"/>
    <property type="match status" value="1"/>
</dbReference>
<feature type="compositionally biased region" description="Basic and acidic residues" evidence="2">
    <location>
        <begin position="88"/>
        <end position="117"/>
    </location>
</feature>
<dbReference type="EMBL" id="KV921893">
    <property type="protein sequence ID" value="ORE08152.1"/>
    <property type="molecule type" value="Genomic_DNA"/>
</dbReference>
<feature type="region of interest" description="Disordered" evidence="2">
    <location>
        <begin position="88"/>
        <end position="119"/>
    </location>
</feature>
<dbReference type="Pfam" id="PF21730">
    <property type="entry name" value="Vma22_CCDC115"/>
    <property type="match status" value="1"/>
</dbReference>
<protein>
    <recommendedName>
        <fullName evidence="1">Vacuolar ATPase assembly protein VMA22</fullName>
    </recommendedName>
</protein>
<accession>A0A1X0R820</accession>
<name>A0A1X0R820_RHIZD</name>
<dbReference type="GO" id="GO:0070072">
    <property type="term" value="P:vacuolar proton-transporting V-type ATPase complex assembly"/>
    <property type="evidence" value="ECO:0007669"/>
    <property type="project" value="InterPro"/>
</dbReference>
<evidence type="ECO:0000256" key="2">
    <source>
        <dbReference type="SAM" id="MobiDB-lite"/>
    </source>
</evidence>
<dbReference type="VEuPathDB" id="FungiDB:BCV72DRAFT_289365"/>
<evidence type="ECO:0000313" key="3">
    <source>
        <dbReference type="EMBL" id="ORE08152.1"/>
    </source>
</evidence>
<sequence length="175" mass="20762">MSDNYEMTCQELDAITSSYLSKLEEYMQMCNETANHFQQGFLDLAHAKYTMGTRTISRYSYDSRMKASLKVEIENDLVCVMNDNKEKEEQVEGLRNRHQKEQIQSKDDNKDQSNDTKKKNKDPLYWFGLLVSPSLRTSQKHFSLATERLIDQVNRIKELRELEIKYKELMEKKEK</sequence>
<reference evidence="3" key="1">
    <citation type="journal article" date="2016" name="Proc. Natl. Acad. Sci. U.S.A.">
        <title>Lipid metabolic changes in an early divergent fungus govern the establishment of a mutualistic symbiosis with endobacteria.</title>
        <authorList>
            <person name="Lastovetsky O.A."/>
            <person name="Gaspar M.L."/>
            <person name="Mondo S.J."/>
            <person name="LaButti K.M."/>
            <person name="Sandor L."/>
            <person name="Grigoriev I.V."/>
            <person name="Henry S.A."/>
            <person name="Pawlowska T.E."/>
        </authorList>
    </citation>
    <scope>NUCLEOTIDE SEQUENCE [LARGE SCALE GENOMIC DNA]</scope>
    <source>
        <strain evidence="3">ATCC 52814</strain>
    </source>
</reference>
<organism evidence="3">
    <name type="scientific">Rhizopus microsporus var. microsporus</name>
    <dbReference type="NCBI Taxonomy" id="86635"/>
    <lineage>
        <taxon>Eukaryota</taxon>
        <taxon>Fungi</taxon>
        <taxon>Fungi incertae sedis</taxon>
        <taxon>Mucoromycota</taxon>
        <taxon>Mucoromycotina</taxon>
        <taxon>Mucoromycetes</taxon>
        <taxon>Mucorales</taxon>
        <taxon>Mucorineae</taxon>
        <taxon>Rhizopodaceae</taxon>
        <taxon>Rhizopus</taxon>
    </lineage>
</organism>
<dbReference type="GO" id="GO:0051082">
    <property type="term" value="F:unfolded protein binding"/>
    <property type="evidence" value="ECO:0007669"/>
    <property type="project" value="TreeGrafter"/>
</dbReference>
<evidence type="ECO:0000256" key="1">
    <source>
        <dbReference type="ARBA" id="ARBA00093634"/>
    </source>
</evidence>
<dbReference type="Proteomes" id="UP000242414">
    <property type="component" value="Unassembled WGS sequence"/>
</dbReference>
<dbReference type="InterPro" id="IPR040357">
    <property type="entry name" value="Vma22/CCDC115"/>
</dbReference>
<dbReference type="AlphaFoldDB" id="A0A1X0R820"/>
<proteinExistence type="predicted"/>
<dbReference type="GO" id="GO:1990871">
    <property type="term" value="C:Vma12-Vma22 assembly complex"/>
    <property type="evidence" value="ECO:0007669"/>
    <property type="project" value="TreeGrafter"/>
</dbReference>
<dbReference type="PANTHER" id="PTHR31996:SF2">
    <property type="entry name" value="COILED-COIL DOMAIN-CONTAINING PROTEIN 115"/>
    <property type="match status" value="1"/>
</dbReference>
<gene>
    <name evidence="3" type="ORF">BCV72DRAFT_289365</name>
</gene>
<dbReference type="OrthoDB" id="408631at2759"/>